<dbReference type="AlphaFoldDB" id="A0AA97AH07"/>
<protein>
    <submittedName>
        <fullName evidence="1">Uncharacterized protein</fullName>
    </submittedName>
</protein>
<gene>
    <name evidence="1" type="ORF">HJG54_20045</name>
</gene>
<evidence type="ECO:0000313" key="1">
    <source>
        <dbReference type="EMBL" id="WNZ24915.1"/>
    </source>
</evidence>
<dbReference type="RefSeq" id="WP_316430930.1">
    <property type="nucleotide sequence ID" value="NZ_CP053586.1"/>
</dbReference>
<reference evidence="1" key="1">
    <citation type="submission" date="2020-05" db="EMBL/GenBank/DDBJ databases">
        <authorList>
            <person name="Zhu T."/>
            <person name="Keshari N."/>
            <person name="Lu X."/>
        </authorList>
    </citation>
    <scope>NUCLEOTIDE SEQUENCE</scope>
    <source>
        <strain evidence="1">NK1-12</strain>
    </source>
</reference>
<accession>A0AA97AH07</accession>
<organism evidence="1">
    <name type="scientific">Leptolyngbya sp. NK1-12</name>
    <dbReference type="NCBI Taxonomy" id="2547451"/>
    <lineage>
        <taxon>Bacteria</taxon>
        <taxon>Bacillati</taxon>
        <taxon>Cyanobacteriota</taxon>
        <taxon>Cyanophyceae</taxon>
        <taxon>Leptolyngbyales</taxon>
        <taxon>Leptolyngbyaceae</taxon>
        <taxon>Leptolyngbya group</taxon>
        <taxon>Leptolyngbya</taxon>
    </lineage>
</organism>
<proteinExistence type="predicted"/>
<sequence length="115" mass="13200">MKYSFEIVGVSPVLSFFSHQQEIQAHPHPGAEYLGTYQCTLDAFIESVEALPMRRGWHLDQVVDTVINFWLNNAEQIGHWKQRLRDAGTQNLLVARVADLDALRAEFESLLKNNF</sequence>
<dbReference type="EMBL" id="CP053586">
    <property type="protein sequence ID" value="WNZ24915.1"/>
    <property type="molecule type" value="Genomic_DNA"/>
</dbReference>
<name>A0AA97AH07_9CYAN</name>